<dbReference type="AlphaFoldDB" id="A0A672KF04"/>
<dbReference type="InterPro" id="IPR019332">
    <property type="entry name" value="OSCP1"/>
</dbReference>
<dbReference type="Pfam" id="PF10188">
    <property type="entry name" value="Oscp1"/>
    <property type="match status" value="1"/>
</dbReference>
<dbReference type="PANTHER" id="PTHR21439">
    <property type="entry name" value="OXIDORED-NITRO DOMAIN-CONTAINING PROTEIN"/>
    <property type="match status" value="1"/>
</dbReference>
<evidence type="ECO:0000256" key="1">
    <source>
        <dbReference type="SAM" id="MobiDB-lite"/>
    </source>
</evidence>
<feature type="region of interest" description="Disordered" evidence="1">
    <location>
        <begin position="1"/>
        <end position="20"/>
    </location>
</feature>
<keyword evidence="3" id="KW-1185">Reference proteome</keyword>
<sequence>QRLRVQDENDDKTQRGNQHRWTVDDRKRVMNDIVGTMFNKAFLGALLRQQDLYSHRALRTVLTRIAHASIMRLNPLYDLMAMAFKNQIVLSPRPQDLLLITFNHTDTIKELVKDNPSLVNQISEAQRQLIEEKVYTPLSDGEFHLIRHTLLVLFQDMQIRVSIFLKEKIQNPNGHFVVQTSGPVPYGFEVPGLIRILIVSSSSVAFHWETRRLHGNKIILLQSYTPICKLPSLFAFLYFLDGISEGTEHQSSRDQLASTELAPIAGEFDEGGSPTEGPGNKGGGLLAMMDEL</sequence>
<evidence type="ECO:0000313" key="3">
    <source>
        <dbReference type="Proteomes" id="UP000472262"/>
    </source>
</evidence>
<protein>
    <submittedName>
        <fullName evidence="2">Organic solute carrier partner 1a</fullName>
    </submittedName>
</protein>
<dbReference type="InParanoid" id="A0A672KF04"/>
<dbReference type="GO" id="GO:0005737">
    <property type="term" value="C:cytoplasm"/>
    <property type="evidence" value="ECO:0007669"/>
    <property type="project" value="TreeGrafter"/>
</dbReference>
<accession>A0A672KF04</accession>
<organism evidence="2 3">
    <name type="scientific">Sinocyclocheilus grahami</name>
    <name type="common">Dianchi golden-line fish</name>
    <name type="synonym">Barbus grahami</name>
    <dbReference type="NCBI Taxonomy" id="75366"/>
    <lineage>
        <taxon>Eukaryota</taxon>
        <taxon>Metazoa</taxon>
        <taxon>Chordata</taxon>
        <taxon>Craniata</taxon>
        <taxon>Vertebrata</taxon>
        <taxon>Euteleostomi</taxon>
        <taxon>Actinopterygii</taxon>
        <taxon>Neopterygii</taxon>
        <taxon>Teleostei</taxon>
        <taxon>Ostariophysi</taxon>
        <taxon>Cypriniformes</taxon>
        <taxon>Cyprinidae</taxon>
        <taxon>Cyprininae</taxon>
        <taxon>Sinocyclocheilus</taxon>
    </lineage>
</organism>
<evidence type="ECO:0000313" key="2">
    <source>
        <dbReference type="Ensembl" id="ENSSGRP00000008704.1"/>
    </source>
</evidence>
<reference evidence="2" key="1">
    <citation type="submission" date="2025-08" db="UniProtKB">
        <authorList>
            <consortium name="Ensembl"/>
        </authorList>
    </citation>
    <scope>IDENTIFICATION</scope>
</reference>
<dbReference type="GO" id="GO:0005886">
    <property type="term" value="C:plasma membrane"/>
    <property type="evidence" value="ECO:0007669"/>
    <property type="project" value="TreeGrafter"/>
</dbReference>
<proteinExistence type="predicted"/>
<dbReference type="Proteomes" id="UP000472262">
    <property type="component" value="Unassembled WGS sequence"/>
</dbReference>
<feature type="compositionally biased region" description="Basic and acidic residues" evidence="1">
    <location>
        <begin position="1"/>
        <end position="14"/>
    </location>
</feature>
<dbReference type="Ensembl" id="ENSSGRT00000009495.1">
    <property type="protein sequence ID" value="ENSSGRP00000008704.1"/>
    <property type="gene ID" value="ENSSGRG00000005880.1"/>
</dbReference>
<name>A0A672KF04_SINGR</name>
<feature type="region of interest" description="Disordered" evidence="1">
    <location>
        <begin position="265"/>
        <end position="284"/>
    </location>
</feature>
<dbReference type="PANTHER" id="PTHR21439:SF0">
    <property type="entry name" value="PROTEIN OSCP1"/>
    <property type="match status" value="1"/>
</dbReference>
<reference evidence="2" key="2">
    <citation type="submission" date="2025-09" db="UniProtKB">
        <authorList>
            <consortium name="Ensembl"/>
        </authorList>
    </citation>
    <scope>IDENTIFICATION</scope>
</reference>